<name>A0A1M7Y6Q7_9FIRM</name>
<gene>
    <name evidence="1" type="ORF">SAMN02745217_01778</name>
</gene>
<accession>A0A1M7Y6Q7</accession>
<protein>
    <recommendedName>
        <fullName evidence="3">DUF5050 domain-containing protein</fullName>
    </recommendedName>
</protein>
<dbReference type="Proteomes" id="UP000184612">
    <property type="component" value="Unassembled WGS sequence"/>
</dbReference>
<dbReference type="OrthoDB" id="2366039at2"/>
<dbReference type="EMBL" id="FRFD01000005">
    <property type="protein sequence ID" value="SHO48337.1"/>
    <property type="molecule type" value="Genomic_DNA"/>
</dbReference>
<evidence type="ECO:0008006" key="3">
    <source>
        <dbReference type="Google" id="ProtNLM"/>
    </source>
</evidence>
<sequence length="303" mass="35175">MIKTKHIIFTLILILLLGGCSKAPSTPKDNIDDLFNINLNDNNKIMYSLMAHRLGIYDLEKKQWRALDDTPNLFQYTFPKEDNYFISGHSLENNYVILKYSGDKLEIVHYMEKDEKIFPLVANDGTNYYLIQKYTDTDIVESKIVTFDVNWGAKVLLDNSQRICEGIISGNNLYYTAYEGKNDTYNLYKLNLETNISVLEQSNLISDDIFLYKNSLYVSDGQNIYNNKNTFTKRAFNYFFDDDDILFQVNINKDGDLEYYITDLISMKTLKDKFDIVNFEKKEGSIILYGNGIVNEISLKDGE</sequence>
<dbReference type="PROSITE" id="PS51257">
    <property type="entry name" value="PROKAR_LIPOPROTEIN"/>
    <property type="match status" value="1"/>
</dbReference>
<reference evidence="1 2" key="1">
    <citation type="submission" date="2016-12" db="EMBL/GenBank/DDBJ databases">
        <authorList>
            <person name="Song W.-J."/>
            <person name="Kurnit D.M."/>
        </authorList>
    </citation>
    <scope>NUCLEOTIDE SEQUENCE [LARGE SCALE GENOMIC DNA]</scope>
    <source>
        <strain evidence="1 2">DSM 12503</strain>
    </source>
</reference>
<organism evidence="1 2">
    <name type="scientific">Anaerocolumna xylanovorans DSM 12503</name>
    <dbReference type="NCBI Taxonomy" id="1121345"/>
    <lineage>
        <taxon>Bacteria</taxon>
        <taxon>Bacillati</taxon>
        <taxon>Bacillota</taxon>
        <taxon>Clostridia</taxon>
        <taxon>Lachnospirales</taxon>
        <taxon>Lachnospiraceae</taxon>
        <taxon>Anaerocolumna</taxon>
    </lineage>
</organism>
<keyword evidence="2" id="KW-1185">Reference proteome</keyword>
<dbReference type="SUPFAM" id="SSF69304">
    <property type="entry name" value="Tricorn protease N-terminal domain"/>
    <property type="match status" value="1"/>
</dbReference>
<evidence type="ECO:0000313" key="2">
    <source>
        <dbReference type="Proteomes" id="UP000184612"/>
    </source>
</evidence>
<proteinExistence type="predicted"/>
<dbReference type="AlphaFoldDB" id="A0A1M7Y6Q7"/>
<dbReference type="RefSeq" id="WP_139243353.1">
    <property type="nucleotide sequence ID" value="NZ_FRFD01000005.1"/>
</dbReference>
<dbReference type="STRING" id="1121345.SAMN02745217_01778"/>
<evidence type="ECO:0000313" key="1">
    <source>
        <dbReference type="EMBL" id="SHO48337.1"/>
    </source>
</evidence>